<dbReference type="InterPro" id="IPR029903">
    <property type="entry name" value="RmlD-like-bd"/>
</dbReference>
<feature type="region of interest" description="Disordered" evidence="1">
    <location>
        <begin position="68"/>
        <end position="91"/>
    </location>
</feature>
<dbReference type="Proteomes" id="UP001501777">
    <property type="component" value="Unassembled WGS sequence"/>
</dbReference>
<dbReference type="Gene3D" id="3.40.50.720">
    <property type="entry name" value="NAD(P)-binding Rossmann-like Domain"/>
    <property type="match status" value="1"/>
</dbReference>
<comment type="caution">
    <text evidence="3">The sequence shown here is derived from an EMBL/GenBank/DDBJ whole genome shotgun (WGS) entry which is preliminary data.</text>
</comment>
<evidence type="ECO:0000259" key="2">
    <source>
        <dbReference type="Pfam" id="PF04321"/>
    </source>
</evidence>
<reference evidence="3 4" key="1">
    <citation type="journal article" date="2019" name="Int. J. Syst. Evol. Microbiol.">
        <title>The Global Catalogue of Microorganisms (GCM) 10K type strain sequencing project: providing services to taxonomists for standard genome sequencing and annotation.</title>
        <authorList>
            <consortium name="The Broad Institute Genomics Platform"/>
            <consortium name="The Broad Institute Genome Sequencing Center for Infectious Disease"/>
            <person name="Wu L."/>
            <person name="Ma J."/>
        </authorList>
    </citation>
    <scope>NUCLEOTIDE SEQUENCE [LARGE SCALE GENOMIC DNA]</scope>
    <source>
        <strain evidence="3 4">JCM 4395</strain>
    </source>
</reference>
<dbReference type="EMBL" id="BAAASG010000008">
    <property type="protein sequence ID" value="GAA2493013.1"/>
    <property type="molecule type" value="Genomic_DNA"/>
</dbReference>
<dbReference type="SUPFAM" id="SSF51735">
    <property type="entry name" value="NAD(P)-binding Rossmann-fold domains"/>
    <property type="match status" value="1"/>
</dbReference>
<organism evidence="3 4">
    <name type="scientific">Streptomyces longisporus</name>
    <dbReference type="NCBI Taxonomy" id="1948"/>
    <lineage>
        <taxon>Bacteria</taxon>
        <taxon>Bacillati</taxon>
        <taxon>Actinomycetota</taxon>
        <taxon>Actinomycetes</taxon>
        <taxon>Kitasatosporales</taxon>
        <taxon>Streptomycetaceae</taxon>
        <taxon>Streptomyces</taxon>
    </lineage>
</organism>
<evidence type="ECO:0000313" key="3">
    <source>
        <dbReference type="EMBL" id="GAA2493013.1"/>
    </source>
</evidence>
<sequence>MIDLESRHDTLGVVDDQRGQPTWSADVAARLVDLGPHPGRGATGVLHAVGCGEASRYESAREVCARRGADPDPVRRVSSGAFPRRAPRPAYSGLVHGRRQELGLPALRDRRSAVHEAFPFIRKESPS</sequence>
<dbReference type="InterPro" id="IPR036291">
    <property type="entry name" value="NAD(P)-bd_dom_sf"/>
</dbReference>
<protein>
    <recommendedName>
        <fullName evidence="2">RmlD-like substrate binding domain-containing protein</fullName>
    </recommendedName>
</protein>
<evidence type="ECO:0000256" key="1">
    <source>
        <dbReference type="SAM" id="MobiDB-lite"/>
    </source>
</evidence>
<dbReference type="Pfam" id="PF04321">
    <property type="entry name" value="RmlD_sub_bind"/>
    <property type="match status" value="1"/>
</dbReference>
<evidence type="ECO:0000313" key="4">
    <source>
        <dbReference type="Proteomes" id="UP001501777"/>
    </source>
</evidence>
<gene>
    <name evidence="3" type="ORF">GCM10010276_36040</name>
</gene>
<proteinExistence type="predicted"/>
<accession>A0ABN3LZ51</accession>
<keyword evidence="4" id="KW-1185">Reference proteome</keyword>
<dbReference type="Gene3D" id="3.90.25.10">
    <property type="entry name" value="UDP-galactose 4-epimerase, domain 1"/>
    <property type="match status" value="1"/>
</dbReference>
<feature type="domain" description="RmlD-like substrate binding" evidence="2">
    <location>
        <begin position="1"/>
        <end position="117"/>
    </location>
</feature>
<name>A0ABN3LZ51_STRLO</name>